<sequence>MKVSGEIENRLLKEFENAWQQDDIDTMKECAVLLLEFEGGHLIARFISKCIGDLMTGSVNRSPESLEQFNSECSRLIDAIIDTCKRHFAVIVDVFPAPDKVGRFLLFTIALLMF</sequence>
<protein>
    <recommendedName>
        <fullName evidence="1">Exocyst complex component Sec10-like alpha-helical bundle domain-containing protein</fullName>
    </recommendedName>
</protein>
<evidence type="ECO:0000313" key="3">
    <source>
        <dbReference type="Proteomes" id="UP000035740"/>
    </source>
</evidence>
<dbReference type="Pfam" id="PF07393">
    <property type="entry name" value="Sec10_HB"/>
    <property type="match status" value="1"/>
</dbReference>
<dbReference type="GO" id="GO:0006887">
    <property type="term" value="P:exocytosis"/>
    <property type="evidence" value="ECO:0007669"/>
    <property type="project" value="TreeGrafter"/>
</dbReference>
<dbReference type="Proteomes" id="UP000035740">
    <property type="component" value="Unassembled WGS sequence"/>
</dbReference>
<dbReference type="PANTHER" id="PTHR12100:SF0">
    <property type="entry name" value="EXOCYST COMPLEX COMPONENT 5"/>
    <property type="match status" value="1"/>
</dbReference>
<keyword evidence="3" id="KW-1185">Reference proteome</keyword>
<gene>
    <name evidence="2" type="ORF">BVRB_040820</name>
</gene>
<dbReference type="AlphaFoldDB" id="A0A0J8BGS6"/>
<evidence type="ECO:0000259" key="1">
    <source>
        <dbReference type="Pfam" id="PF07393"/>
    </source>
</evidence>
<dbReference type="GO" id="GO:0000145">
    <property type="term" value="C:exocyst"/>
    <property type="evidence" value="ECO:0007669"/>
    <property type="project" value="TreeGrafter"/>
</dbReference>
<dbReference type="Gramene" id="KMS64965">
    <property type="protein sequence ID" value="KMS64965"/>
    <property type="gene ID" value="BVRB_040820"/>
</dbReference>
<dbReference type="InterPro" id="IPR009976">
    <property type="entry name" value="Sec10-like"/>
</dbReference>
<feature type="domain" description="Exocyst complex component Sec10-like alpha-helical bundle" evidence="1">
    <location>
        <begin position="2"/>
        <end position="107"/>
    </location>
</feature>
<feature type="non-terminal residue" evidence="2">
    <location>
        <position position="114"/>
    </location>
</feature>
<evidence type="ECO:0000313" key="2">
    <source>
        <dbReference type="EMBL" id="KMS64965.1"/>
    </source>
</evidence>
<dbReference type="InterPro" id="IPR048627">
    <property type="entry name" value="Sec10_HB"/>
</dbReference>
<organism evidence="2 3">
    <name type="scientific">Beta vulgaris subsp. vulgaris</name>
    <name type="common">Beet</name>
    <dbReference type="NCBI Taxonomy" id="3555"/>
    <lineage>
        <taxon>Eukaryota</taxon>
        <taxon>Viridiplantae</taxon>
        <taxon>Streptophyta</taxon>
        <taxon>Embryophyta</taxon>
        <taxon>Tracheophyta</taxon>
        <taxon>Spermatophyta</taxon>
        <taxon>Magnoliopsida</taxon>
        <taxon>eudicotyledons</taxon>
        <taxon>Gunneridae</taxon>
        <taxon>Pentapetalae</taxon>
        <taxon>Caryophyllales</taxon>
        <taxon>Chenopodiaceae</taxon>
        <taxon>Betoideae</taxon>
        <taxon>Beta</taxon>
    </lineage>
</organism>
<dbReference type="PANTHER" id="PTHR12100">
    <property type="entry name" value="SEC10"/>
    <property type="match status" value="1"/>
</dbReference>
<dbReference type="GO" id="GO:0006893">
    <property type="term" value="P:Golgi to plasma membrane transport"/>
    <property type="evidence" value="ECO:0007669"/>
    <property type="project" value="TreeGrafter"/>
</dbReference>
<reference evidence="2 3" key="1">
    <citation type="journal article" date="2014" name="Nature">
        <title>The genome of the recently domesticated crop plant sugar beet (Beta vulgaris).</title>
        <authorList>
            <person name="Dohm J.C."/>
            <person name="Minoche A.E."/>
            <person name="Holtgrawe D."/>
            <person name="Capella-Gutierrez S."/>
            <person name="Zakrzewski F."/>
            <person name="Tafer H."/>
            <person name="Rupp O."/>
            <person name="Sorensen T.R."/>
            <person name="Stracke R."/>
            <person name="Reinhardt R."/>
            <person name="Goesmann A."/>
            <person name="Kraft T."/>
            <person name="Schulz B."/>
            <person name="Stadler P.F."/>
            <person name="Schmidt T."/>
            <person name="Gabaldon T."/>
            <person name="Lehrach H."/>
            <person name="Weisshaar B."/>
            <person name="Himmelbauer H."/>
        </authorList>
    </citation>
    <scope>NUCLEOTIDE SEQUENCE [LARGE SCALE GENOMIC DNA]</scope>
    <source>
        <tissue evidence="2">Taproot</tissue>
    </source>
</reference>
<dbReference type="EMBL" id="KQ117588">
    <property type="protein sequence ID" value="KMS64965.1"/>
    <property type="molecule type" value="Genomic_DNA"/>
</dbReference>
<accession>A0A0J8BGS6</accession>
<dbReference type="OrthoDB" id="125856at2759"/>
<name>A0A0J8BGS6_BETVV</name>
<proteinExistence type="predicted"/>